<dbReference type="GO" id="GO:0045505">
    <property type="term" value="F:dynein intermediate chain binding"/>
    <property type="evidence" value="ECO:0007669"/>
    <property type="project" value="InterPro"/>
</dbReference>
<dbReference type="Gene3D" id="3.40.50.300">
    <property type="entry name" value="P-loop containing nucleotide triphosphate hydrolases"/>
    <property type="match status" value="1"/>
</dbReference>
<evidence type="ECO:0000313" key="6">
    <source>
        <dbReference type="Ensembl" id="ENSTRUP00000083512.1"/>
    </source>
</evidence>
<reference evidence="6 7" key="1">
    <citation type="journal article" date="2011" name="Genome Biol. Evol.">
        <title>Integration of the genetic map and genome assembly of fugu facilitates insights into distinct features of genome evolution in teleosts and mammals.</title>
        <authorList>
            <person name="Kai W."/>
            <person name="Kikuchi K."/>
            <person name="Tohari S."/>
            <person name="Chew A.K."/>
            <person name="Tay A."/>
            <person name="Fujiwara A."/>
            <person name="Hosoya S."/>
            <person name="Suetake H."/>
            <person name="Naruse K."/>
            <person name="Brenner S."/>
            <person name="Suzuki Y."/>
            <person name="Venkatesh B."/>
        </authorList>
    </citation>
    <scope>NUCLEOTIDE SEQUENCE [LARGE SCALE GENOMIC DNA]</scope>
</reference>
<dbReference type="GO" id="GO:0005858">
    <property type="term" value="C:axonemal dynein complex"/>
    <property type="evidence" value="ECO:0007669"/>
    <property type="project" value="TreeGrafter"/>
</dbReference>
<dbReference type="InterPro" id="IPR026983">
    <property type="entry name" value="DHC"/>
</dbReference>
<feature type="coiled-coil region" evidence="2">
    <location>
        <begin position="240"/>
        <end position="295"/>
    </location>
</feature>
<protein>
    <submittedName>
        <fullName evidence="6">Dynein axonemal heavy chain 5</fullName>
    </submittedName>
</protein>
<proteinExistence type="inferred from homology"/>
<evidence type="ECO:0000259" key="5">
    <source>
        <dbReference type="Pfam" id="PF12781"/>
    </source>
</evidence>
<evidence type="ECO:0000256" key="2">
    <source>
        <dbReference type="SAM" id="Coils"/>
    </source>
</evidence>
<feature type="domain" description="Dynein heavy chain ATP-binding dynein motor region" evidence="5">
    <location>
        <begin position="385"/>
        <end position="435"/>
    </location>
</feature>
<dbReference type="Proteomes" id="UP000005226">
    <property type="component" value="Chromosome 7"/>
</dbReference>
<dbReference type="PANTHER" id="PTHR46532">
    <property type="entry name" value="MALE FERTILITY FACTOR KL5"/>
    <property type="match status" value="1"/>
</dbReference>
<dbReference type="GO" id="GO:0051959">
    <property type="term" value="F:dynein light intermediate chain binding"/>
    <property type="evidence" value="ECO:0007669"/>
    <property type="project" value="InterPro"/>
</dbReference>
<dbReference type="GO" id="GO:0007018">
    <property type="term" value="P:microtubule-based movement"/>
    <property type="evidence" value="ECO:0007669"/>
    <property type="project" value="InterPro"/>
</dbReference>
<evidence type="ECO:0000259" key="4">
    <source>
        <dbReference type="Pfam" id="PF12780"/>
    </source>
</evidence>
<keyword evidence="7" id="KW-1185">Reference proteome</keyword>
<dbReference type="Pfam" id="PF12777">
    <property type="entry name" value="MT"/>
    <property type="match status" value="1"/>
</dbReference>
<dbReference type="FunFam" id="1.20.920.20:FF:000058">
    <property type="entry name" value="Uncharacterized protein"/>
    <property type="match status" value="1"/>
</dbReference>
<accession>A0A674PCT9</accession>
<dbReference type="Pfam" id="PF12780">
    <property type="entry name" value="AAA_8"/>
    <property type="match status" value="1"/>
</dbReference>
<dbReference type="Gene3D" id="1.20.920.20">
    <property type="match status" value="2"/>
</dbReference>
<name>A0A674PCT9_TAKRU</name>
<reference evidence="6" key="3">
    <citation type="submission" date="2025-09" db="UniProtKB">
        <authorList>
            <consortium name="Ensembl"/>
        </authorList>
    </citation>
    <scope>IDENTIFICATION</scope>
</reference>
<evidence type="ECO:0000313" key="7">
    <source>
        <dbReference type="Proteomes" id="UP000005226"/>
    </source>
</evidence>
<sequence>ISVSEHFLAAYDIECTHEVKKEVVQCMGSFQDGVAEKCVEYFQRFRRTTYVTPKSYLSFIQGYKTIYAEKRSEVRNLAERMHTGLEKLKEASESVALLSKELEEKEKVLQVANEKADMVLKEVTVKAQAAEKVKAEVQKVKDKAQALVDSITADKATATEKLEAARPALEEAEAALQQFPKDTITEEVVELLLPYFDMPDYNIETAKRVCGNVAGLASWTKAMATFFSINKEVLPLKANLAVQENRLNIANRDLQEAQAELDAKQAELDLVQAQYEKAMMEKQALLEDAERCRHKMQTASSLISGLAGEKERWTEQSKEFAAQTKRLVGDVLLATGFLSYSGPFNQEFRNLLLSEWQQELKQRHIPFGVNLNLTEMLIDSPTISEWNLQGLPNDDLSIQNGIIVTKAARYPLLVDPQTQGKSWIKNKEAQNDLLVCYLI</sequence>
<evidence type="ECO:0000256" key="1">
    <source>
        <dbReference type="ARBA" id="ARBA00008887"/>
    </source>
</evidence>
<reference evidence="6" key="2">
    <citation type="submission" date="2025-08" db="UniProtKB">
        <authorList>
            <consortium name="Ensembl"/>
        </authorList>
    </citation>
    <scope>IDENTIFICATION</scope>
</reference>
<feature type="coiled-coil region" evidence="2">
    <location>
        <begin position="85"/>
        <end position="150"/>
    </location>
</feature>
<dbReference type="InterPro" id="IPR024317">
    <property type="entry name" value="Dynein_heavy_chain_D4_dom"/>
</dbReference>
<dbReference type="PANTHER" id="PTHR46532:SF13">
    <property type="entry name" value="CYTOPLASMIC DYNEIN 1 HEAVY CHAIN 1"/>
    <property type="match status" value="1"/>
</dbReference>
<dbReference type="InterPro" id="IPR027417">
    <property type="entry name" value="P-loop_NTPase"/>
</dbReference>
<feature type="domain" description="Dynein heavy chain coiled coil stalk" evidence="3">
    <location>
        <begin position="175"/>
        <end position="355"/>
    </location>
</feature>
<gene>
    <name evidence="6" type="primary">dnah5</name>
</gene>
<comment type="similarity">
    <text evidence="1">Belongs to the dynein heavy chain family.</text>
</comment>
<dbReference type="FunFam" id="1.20.920.20:FF:000021">
    <property type="entry name" value="Dynein heavy chain 5, axonemal"/>
    <property type="match status" value="1"/>
</dbReference>
<evidence type="ECO:0000259" key="3">
    <source>
        <dbReference type="Pfam" id="PF12777"/>
    </source>
</evidence>
<dbReference type="Pfam" id="PF12781">
    <property type="entry name" value="AAA_9"/>
    <property type="match status" value="1"/>
</dbReference>
<organism evidence="6 7">
    <name type="scientific">Takifugu rubripes</name>
    <name type="common">Japanese pufferfish</name>
    <name type="synonym">Fugu rubripes</name>
    <dbReference type="NCBI Taxonomy" id="31033"/>
    <lineage>
        <taxon>Eukaryota</taxon>
        <taxon>Metazoa</taxon>
        <taxon>Chordata</taxon>
        <taxon>Craniata</taxon>
        <taxon>Vertebrata</taxon>
        <taxon>Euteleostomi</taxon>
        <taxon>Actinopterygii</taxon>
        <taxon>Neopterygii</taxon>
        <taxon>Teleostei</taxon>
        <taxon>Neoteleostei</taxon>
        <taxon>Acanthomorphata</taxon>
        <taxon>Eupercaria</taxon>
        <taxon>Tetraodontiformes</taxon>
        <taxon>Tetradontoidea</taxon>
        <taxon>Tetraodontidae</taxon>
        <taxon>Takifugu</taxon>
    </lineage>
</organism>
<dbReference type="InterPro" id="IPR035706">
    <property type="entry name" value="AAA_9"/>
</dbReference>
<dbReference type="AlphaFoldDB" id="A0A674PCT9"/>
<feature type="domain" description="Dynein heavy chain AAA module D4" evidence="4">
    <location>
        <begin position="2"/>
        <end position="66"/>
    </location>
</feature>
<dbReference type="InterPro" id="IPR024743">
    <property type="entry name" value="Dynein_HC_stalk"/>
</dbReference>
<dbReference type="Ensembl" id="ENSTRUT00000061860.1">
    <property type="protein sequence ID" value="ENSTRUP00000083512.1"/>
    <property type="gene ID" value="ENSTRUG00000003584.3"/>
</dbReference>
<keyword evidence="2" id="KW-0175">Coiled coil</keyword>
<dbReference type="GeneTree" id="ENSGT00940000155533"/>